<organism evidence="1 2">
    <name type="scientific">Chitinophaga niastensis</name>
    <dbReference type="NCBI Taxonomy" id="536980"/>
    <lineage>
        <taxon>Bacteria</taxon>
        <taxon>Pseudomonadati</taxon>
        <taxon>Bacteroidota</taxon>
        <taxon>Chitinophagia</taxon>
        <taxon>Chitinophagales</taxon>
        <taxon>Chitinophagaceae</taxon>
        <taxon>Chitinophaga</taxon>
    </lineage>
</organism>
<protein>
    <submittedName>
        <fullName evidence="1">Uncharacterized protein</fullName>
    </submittedName>
</protein>
<keyword evidence="2" id="KW-1185">Reference proteome</keyword>
<dbReference type="AlphaFoldDB" id="A0A2P8HCG1"/>
<dbReference type="RefSeq" id="WP_106530787.1">
    <property type="nucleotide sequence ID" value="NZ_PYAW01000007.1"/>
</dbReference>
<sequence length="67" mass="7722">MNSSDEIYRLMTEKLAGEISAVDEQLLDEIMEEDPIVGEKWKGIYQLKASTEPAPWLDVIKIIRRSK</sequence>
<accession>A0A2P8HCG1</accession>
<reference evidence="1 2" key="1">
    <citation type="submission" date="2018-03" db="EMBL/GenBank/DDBJ databases">
        <title>Genomic Encyclopedia of Archaeal and Bacterial Type Strains, Phase II (KMG-II): from individual species to whole genera.</title>
        <authorList>
            <person name="Goeker M."/>
        </authorList>
    </citation>
    <scope>NUCLEOTIDE SEQUENCE [LARGE SCALE GENOMIC DNA]</scope>
    <source>
        <strain evidence="1 2">DSM 24859</strain>
    </source>
</reference>
<gene>
    <name evidence="1" type="ORF">CLV51_107122</name>
</gene>
<evidence type="ECO:0000313" key="2">
    <source>
        <dbReference type="Proteomes" id="UP000240971"/>
    </source>
</evidence>
<name>A0A2P8HCG1_CHINA</name>
<evidence type="ECO:0000313" key="1">
    <source>
        <dbReference type="EMBL" id="PSL43811.1"/>
    </source>
</evidence>
<proteinExistence type="predicted"/>
<dbReference type="Proteomes" id="UP000240971">
    <property type="component" value="Unassembled WGS sequence"/>
</dbReference>
<dbReference type="EMBL" id="PYAW01000007">
    <property type="protein sequence ID" value="PSL43811.1"/>
    <property type="molecule type" value="Genomic_DNA"/>
</dbReference>
<comment type="caution">
    <text evidence="1">The sequence shown here is derived from an EMBL/GenBank/DDBJ whole genome shotgun (WGS) entry which is preliminary data.</text>
</comment>